<evidence type="ECO:0000313" key="2">
    <source>
        <dbReference type="EnsemblPlants" id="LPERR01G08940.1"/>
    </source>
</evidence>
<dbReference type="EnsemblPlants" id="LPERR01G08940.1">
    <property type="protein sequence ID" value="LPERR01G08940.1"/>
    <property type="gene ID" value="LPERR01G08940"/>
</dbReference>
<keyword evidence="1" id="KW-0472">Membrane</keyword>
<dbReference type="Gramene" id="LPERR01G08940.1">
    <property type="protein sequence ID" value="LPERR01G08940.1"/>
    <property type="gene ID" value="LPERR01G08940"/>
</dbReference>
<reference evidence="2 3" key="1">
    <citation type="submission" date="2012-08" db="EMBL/GenBank/DDBJ databases">
        <title>Oryza genome evolution.</title>
        <authorList>
            <person name="Wing R.A."/>
        </authorList>
    </citation>
    <scope>NUCLEOTIDE SEQUENCE</scope>
</reference>
<keyword evidence="1" id="KW-0812">Transmembrane</keyword>
<keyword evidence="1" id="KW-1133">Transmembrane helix</keyword>
<name>A0A0D9UZ25_9ORYZ</name>
<reference evidence="2" key="3">
    <citation type="submission" date="2015-04" db="UniProtKB">
        <authorList>
            <consortium name="EnsemblPlants"/>
        </authorList>
    </citation>
    <scope>IDENTIFICATION</scope>
</reference>
<protein>
    <submittedName>
        <fullName evidence="2">Uncharacterized protein</fullName>
    </submittedName>
</protein>
<dbReference type="HOGENOM" id="CLU_1236884_0_0_1"/>
<sequence length="212" mass="22147">MAHFLRDLRSKLQSRGNSFRAYCSGSLLLPISALVALLFCATDLSRLVVFFLPLVASTSVCCAAAYLLVAASESDDGGASAKEVVVVRGDRAEVGVLQVFDGANATVYAAGAGTAMRVGCFLHYRSGAGAGGGGGWTRRGVDEDGEEVVFAGRLAATGGGAGGEDDDDGGRELEEEVAALRVDRLAEGVWDSYFGGWSRWNYVTDGDDDRST</sequence>
<dbReference type="Proteomes" id="UP000032180">
    <property type="component" value="Chromosome 1"/>
</dbReference>
<organism evidence="2 3">
    <name type="scientific">Leersia perrieri</name>
    <dbReference type="NCBI Taxonomy" id="77586"/>
    <lineage>
        <taxon>Eukaryota</taxon>
        <taxon>Viridiplantae</taxon>
        <taxon>Streptophyta</taxon>
        <taxon>Embryophyta</taxon>
        <taxon>Tracheophyta</taxon>
        <taxon>Spermatophyta</taxon>
        <taxon>Magnoliopsida</taxon>
        <taxon>Liliopsida</taxon>
        <taxon>Poales</taxon>
        <taxon>Poaceae</taxon>
        <taxon>BOP clade</taxon>
        <taxon>Oryzoideae</taxon>
        <taxon>Oryzeae</taxon>
        <taxon>Oryzinae</taxon>
        <taxon>Leersia</taxon>
    </lineage>
</organism>
<dbReference type="eggNOG" id="ENOG502SSXN">
    <property type="taxonomic scope" value="Eukaryota"/>
</dbReference>
<evidence type="ECO:0000313" key="3">
    <source>
        <dbReference type="Proteomes" id="UP000032180"/>
    </source>
</evidence>
<dbReference type="AlphaFoldDB" id="A0A0D9UZ25"/>
<proteinExistence type="predicted"/>
<keyword evidence="3" id="KW-1185">Reference proteome</keyword>
<evidence type="ECO:0000256" key="1">
    <source>
        <dbReference type="SAM" id="Phobius"/>
    </source>
</evidence>
<feature type="transmembrane region" description="Helical" evidence="1">
    <location>
        <begin position="21"/>
        <end position="41"/>
    </location>
</feature>
<feature type="transmembrane region" description="Helical" evidence="1">
    <location>
        <begin position="47"/>
        <end position="69"/>
    </location>
</feature>
<reference evidence="3" key="2">
    <citation type="submission" date="2013-12" db="EMBL/GenBank/DDBJ databases">
        <authorList>
            <person name="Yu Y."/>
            <person name="Lee S."/>
            <person name="de Baynast K."/>
            <person name="Wissotski M."/>
            <person name="Liu L."/>
            <person name="Talag J."/>
            <person name="Goicoechea J."/>
            <person name="Angelova A."/>
            <person name="Jetty R."/>
            <person name="Kudrna D."/>
            <person name="Golser W."/>
            <person name="Rivera L."/>
            <person name="Zhang J."/>
            <person name="Wing R."/>
        </authorList>
    </citation>
    <scope>NUCLEOTIDE SEQUENCE</scope>
</reference>
<accession>A0A0D9UZ25</accession>